<dbReference type="Proteomes" id="UP000241890">
    <property type="component" value="Unassembled WGS sequence"/>
</dbReference>
<sequence length="671" mass="75820">MEIVAENGGAAAGGASKASRKLVSELNAPGERHQWSFAPVPAQDAGLLADREKQETLMRWGLDKTLILERFRVTSGGNDLEANPEAALLDFFNSPIVQAQLAKARSASQDTRIRVPTGQYQSVQNEPLRTNIVDLSFLRRLKDPEHRLVSDNGHLRKCMDEIHDGATSSTLLTEMLINEESEHADLYTPEEQSELIFRLFRWIAVGGALCQADDNLEPYSDMLRALYKELVHVVKDPDTQQIKDTDEDRDEYEDRDDTLDRELELDAETLRCRRRFRRAVSSSSSNSTFANGLFEGYDFDFLFCAHTGPSDETEIVTFLHDDVGPDRLPDDLQTCEEKATFLHDVEGYAHGTWILREIPLATILAQAIRHPALCHVQDNLLDFAVNAENLEHMRSLQYVRASETTRAKMTLMALSAAARACAKRGASLQGVRAFHGAAGLQNTHTEKWTNMWTEKFQETQPFWHIDAVNKRLLQFKDEFIQHGARHSFLVPLCGKSLDLIWLSQFGFVAGVEISQDAIDQFRAENRLEWDATALEQSDKALFRATVPSTANEVAIAKMDFFNLPPGWSDIGASSRRRKFDRAWDRAALVAIDPPMRSEYVDAFVQQLSNDAVVLLSSFVYPEGAHAGPPFCVPETEVRALYEPYFHVDLLMQRPIPMDQTEELVFLMKRKC</sequence>
<dbReference type="PROSITE" id="PS51585">
    <property type="entry name" value="SAM_MT_TPMT"/>
    <property type="match status" value="1"/>
</dbReference>
<dbReference type="Gene3D" id="3.40.50.150">
    <property type="entry name" value="Vaccinia Virus protein VP39"/>
    <property type="match status" value="1"/>
</dbReference>
<keyword evidence="9" id="KW-0966">Cell projection</keyword>
<evidence type="ECO:0000256" key="7">
    <source>
        <dbReference type="ARBA" id="ARBA00022691"/>
    </source>
</evidence>
<keyword evidence="7" id="KW-0949">S-adenosyl-L-methionine</keyword>
<evidence type="ECO:0000256" key="10">
    <source>
        <dbReference type="SAM" id="MobiDB-lite"/>
    </source>
</evidence>
<keyword evidence="4" id="KW-0963">Cytoplasm</keyword>
<feature type="compositionally biased region" description="Acidic residues" evidence="10">
    <location>
        <begin position="247"/>
        <end position="257"/>
    </location>
</feature>
<comment type="subcellular location">
    <subcellularLocation>
        <location evidence="1">Cytoplasm</location>
        <location evidence="1">Cytoskeleton</location>
        <location evidence="1">Cilium axoneme</location>
    </subcellularLocation>
</comment>
<evidence type="ECO:0000256" key="5">
    <source>
        <dbReference type="ARBA" id="ARBA00022603"/>
    </source>
</evidence>
<protein>
    <recommendedName>
        <fullName evidence="3">Cilia- and flagella-associated protein 300</fullName>
    </recommendedName>
</protein>
<keyword evidence="12" id="KW-1185">Reference proteome</keyword>
<evidence type="ECO:0000313" key="12">
    <source>
        <dbReference type="Proteomes" id="UP000241890"/>
    </source>
</evidence>
<evidence type="ECO:0000256" key="6">
    <source>
        <dbReference type="ARBA" id="ARBA00022679"/>
    </source>
</evidence>
<proteinExistence type="inferred from homology"/>
<gene>
    <name evidence="11" type="ORF">FCC1311_004882</name>
</gene>
<comment type="similarity">
    <text evidence="2">Belongs to the CFAP300 family.</text>
</comment>
<reference evidence="11 12" key="1">
    <citation type="submission" date="2017-12" db="EMBL/GenBank/DDBJ databases">
        <title>Sequencing, de novo assembly and annotation of complete genome of a new Thraustochytrid species, strain FCC1311.</title>
        <authorList>
            <person name="Sedici K."/>
            <person name="Godart F."/>
            <person name="Aiese Cigliano R."/>
            <person name="Sanseverino W."/>
            <person name="Barakat M."/>
            <person name="Ortet P."/>
            <person name="Marechal E."/>
            <person name="Cagnac O."/>
            <person name="Amato A."/>
        </authorList>
    </citation>
    <scope>NUCLEOTIDE SEQUENCE [LARGE SCALE GENOMIC DNA]</scope>
</reference>
<evidence type="ECO:0000256" key="8">
    <source>
        <dbReference type="ARBA" id="ARBA00023212"/>
    </source>
</evidence>
<dbReference type="EMBL" id="BEYU01000005">
    <property type="protein sequence ID" value="GBG24270.1"/>
    <property type="molecule type" value="Genomic_DNA"/>
</dbReference>
<evidence type="ECO:0000256" key="3">
    <source>
        <dbReference type="ARBA" id="ARBA00022174"/>
    </source>
</evidence>
<evidence type="ECO:0000256" key="2">
    <source>
        <dbReference type="ARBA" id="ARBA00009205"/>
    </source>
</evidence>
<evidence type="ECO:0000256" key="1">
    <source>
        <dbReference type="ARBA" id="ARBA00004430"/>
    </source>
</evidence>
<dbReference type="GO" id="GO:0008757">
    <property type="term" value="F:S-adenosylmethionine-dependent methyltransferase activity"/>
    <property type="evidence" value="ECO:0007669"/>
    <property type="project" value="InterPro"/>
</dbReference>
<keyword evidence="5 11" id="KW-0489">Methyltransferase</keyword>
<dbReference type="PANTHER" id="PTHR31078:SF1">
    <property type="entry name" value="CILIA- AND FLAGELLA-ASSOCIATED PROTEIN 300"/>
    <property type="match status" value="1"/>
</dbReference>
<dbReference type="AlphaFoldDB" id="A0A2R5FZV4"/>
<organism evidence="11 12">
    <name type="scientific">Hondaea fermentalgiana</name>
    <dbReference type="NCBI Taxonomy" id="2315210"/>
    <lineage>
        <taxon>Eukaryota</taxon>
        <taxon>Sar</taxon>
        <taxon>Stramenopiles</taxon>
        <taxon>Bigyra</taxon>
        <taxon>Labyrinthulomycetes</taxon>
        <taxon>Thraustochytrida</taxon>
        <taxon>Thraustochytriidae</taxon>
        <taxon>Hondaea</taxon>
    </lineage>
</organism>
<feature type="region of interest" description="Disordered" evidence="10">
    <location>
        <begin position="238"/>
        <end position="257"/>
    </location>
</feature>
<comment type="caution">
    <text evidence="11">The sequence shown here is derived from an EMBL/GenBank/DDBJ whole genome shotgun (WGS) entry which is preliminary data.</text>
</comment>
<dbReference type="GO" id="GO:0005930">
    <property type="term" value="C:axoneme"/>
    <property type="evidence" value="ECO:0007669"/>
    <property type="project" value="UniProtKB-SubCell"/>
</dbReference>
<dbReference type="InterPro" id="IPR029063">
    <property type="entry name" value="SAM-dependent_MTases_sf"/>
</dbReference>
<dbReference type="PANTHER" id="PTHR31078">
    <property type="entry name" value="CILIA- AND FLAGELLA-ASSOCIATED PROTEIN 300"/>
    <property type="match status" value="1"/>
</dbReference>
<dbReference type="InParanoid" id="A0A2R5FZV4"/>
<evidence type="ECO:0000256" key="9">
    <source>
        <dbReference type="ARBA" id="ARBA00023273"/>
    </source>
</evidence>
<dbReference type="Pfam" id="PF14926">
    <property type="entry name" value="CFAP300"/>
    <property type="match status" value="1"/>
</dbReference>
<keyword evidence="8" id="KW-0206">Cytoskeleton</keyword>
<name>A0A2R5FZV4_9STRA</name>
<evidence type="ECO:0000313" key="11">
    <source>
        <dbReference type="EMBL" id="GBG24270.1"/>
    </source>
</evidence>
<evidence type="ECO:0000256" key="4">
    <source>
        <dbReference type="ARBA" id="ARBA00022490"/>
    </source>
</evidence>
<dbReference type="SUPFAM" id="SSF53335">
    <property type="entry name" value="S-adenosyl-L-methionine-dependent methyltransferases"/>
    <property type="match status" value="1"/>
</dbReference>
<dbReference type="OrthoDB" id="10259249at2759"/>
<dbReference type="InterPro" id="IPR008854">
    <property type="entry name" value="TPMT"/>
</dbReference>
<keyword evidence="6 11" id="KW-0808">Transferase</keyword>
<dbReference type="GO" id="GO:0032259">
    <property type="term" value="P:methylation"/>
    <property type="evidence" value="ECO:0007669"/>
    <property type="project" value="UniProtKB-KW"/>
</dbReference>
<dbReference type="Pfam" id="PF05724">
    <property type="entry name" value="TPMT"/>
    <property type="match status" value="1"/>
</dbReference>
<accession>A0A2R5FZV4</accession>
<dbReference type="InterPro" id="IPR029416">
    <property type="entry name" value="CFAP300"/>
</dbReference>